<name>A0ABR8RDY6_9BACI</name>
<evidence type="ECO:0008006" key="4">
    <source>
        <dbReference type="Google" id="ProtNLM"/>
    </source>
</evidence>
<gene>
    <name evidence="2" type="ORF">H9650_18070</name>
</gene>
<dbReference type="PROSITE" id="PS51257">
    <property type="entry name" value="PROKAR_LIPOPROTEIN"/>
    <property type="match status" value="1"/>
</dbReference>
<dbReference type="Proteomes" id="UP000640786">
    <property type="component" value="Unassembled WGS sequence"/>
</dbReference>
<evidence type="ECO:0000313" key="2">
    <source>
        <dbReference type="EMBL" id="MBD7946014.1"/>
    </source>
</evidence>
<feature type="signal peptide" evidence="1">
    <location>
        <begin position="1"/>
        <end position="23"/>
    </location>
</feature>
<comment type="caution">
    <text evidence="2">The sequence shown here is derived from an EMBL/GenBank/DDBJ whole genome shotgun (WGS) entry which is preliminary data.</text>
</comment>
<evidence type="ECO:0000313" key="3">
    <source>
        <dbReference type="Proteomes" id="UP000640786"/>
    </source>
</evidence>
<evidence type="ECO:0000256" key="1">
    <source>
        <dbReference type="SAM" id="SignalP"/>
    </source>
</evidence>
<keyword evidence="1" id="KW-0732">Signal</keyword>
<keyword evidence="3" id="KW-1185">Reference proteome</keyword>
<protein>
    <recommendedName>
        <fullName evidence="4">Lipoprotein</fullName>
    </recommendedName>
</protein>
<dbReference type="RefSeq" id="WP_151112637.1">
    <property type="nucleotide sequence ID" value="NZ_JACSQO010000012.1"/>
</dbReference>
<organism evidence="2 3">
    <name type="scientific">Psychrobacillus faecigallinarum</name>
    <dbReference type="NCBI Taxonomy" id="2762235"/>
    <lineage>
        <taxon>Bacteria</taxon>
        <taxon>Bacillati</taxon>
        <taxon>Bacillota</taxon>
        <taxon>Bacilli</taxon>
        <taxon>Bacillales</taxon>
        <taxon>Bacillaceae</taxon>
        <taxon>Psychrobacillus</taxon>
    </lineage>
</organism>
<accession>A0ABR8RDY6</accession>
<dbReference type="EMBL" id="JACSQO010000012">
    <property type="protein sequence ID" value="MBD7946014.1"/>
    <property type="molecule type" value="Genomic_DNA"/>
</dbReference>
<reference evidence="2 3" key="1">
    <citation type="submission" date="2020-08" db="EMBL/GenBank/DDBJ databases">
        <title>A Genomic Blueprint of the Chicken Gut Microbiome.</title>
        <authorList>
            <person name="Gilroy R."/>
            <person name="Ravi A."/>
            <person name="Getino M."/>
            <person name="Pursley I."/>
            <person name="Horton D.L."/>
            <person name="Alikhan N.-F."/>
            <person name="Baker D."/>
            <person name="Gharbi K."/>
            <person name="Hall N."/>
            <person name="Watson M."/>
            <person name="Adriaenssens E.M."/>
            <person name="Foster-Nyarko E."/>
            <person name="Jarju S."/>
            <person name="Secka A."/>
            <person name="Antonio M."/>
            <person name="Oren A."/>
            <person name="Chaudhuri R."/>
            <person name="La Ragione R.M."/>
            <person name="Hildebrand F."/>
            <person name="Pallen M.J."/>
        </authorList>
    </citation>
    <scope>NUCLEOTIDE SEQUENCE [LARGE SCALE GENOMIC DNA]</scope>
    <source>
        <strain evidence="2 3">Sa2BUA9</strain>
    </source>
</reference>
<feature type="chain" id="PRO_5045203716" description="Lipoprotein" evidence="1">
    <location>
        <begin position="24"/>
        <end position="122"/>
    </location>
</feature>
<sequence>MMRLLIIVVLLFAGCNVETPLQAKTFQTFYEDGSTGQMKTIEDQEKVNEFLHLVNEVEFIPHEDQEGSVGWRYAVYLYDGKTVFNTDLSNIQNQVYHSKPNIIPLVDTFYKELNIEESPITE</sequence>
<proteinExistence type="predicted"/>